<keyword evidence="5" id="KW-1185">Reference proteome</keyword>
<evidence type="ECO:0000256" key="2">
    <source>
        <dbReference type="RuleBase" id="RU004328"/>
    </source>
</evidence>
<dbReference type="GO" id="GO:0006401">
    <property type="term" value="P:RNA catabolic process"/>
    <property type="evidence" value="ECO:0007669"/>
    <property type="project" value="TreeGrafter"/>
</dbReference>
<evidence type="ECO:0000313" key="4">
    <source>
        <dbReference type="EnsemblMetazoa" id="Aqu2.1.44236_001"/>
    </source>
</evidence>
<reference evidence="4" key="2">
    <citation type="submission" date="2017-05" db="UniProtKB">
        <authorList>
            <consortium name="EnsemblMetazoa"/>
        </authorList>
    </citation>
    <scope>IDENTIFICATION</scope>
</reference>
<dbReference type="InterPro" id="IPR033130">
    <property type="entry name" value="RNase_T2_His_AS_2"/>
</dbReference>
<keyword evidence="3" id="KW-0732">Signal</keyword>
<organism evidence="4">
    <name type="scientific">Amphimedon queenslandica</name>
    <name type="common">Sponge</name>
    <dbReference type="NCBI Taxonomy" id="400682"/>
    <lineage>
        <taxon>Eukaryota</taxon>
        <taxon>Metazoa</taxon>
        <taxon>Porifera</taxon>
        <taxon>Demospongiae</taxon>
        <taxon>Heteroscleromorpha</taxon>
        <taxon>Haplosclerida</taxon>
        <taxon>Niphatidae</taxon>
        <taxon>Amphimedon</taxon>
    </lineage>
</organism>
<dbReference type="PROSITE" id="PS00531">
    <property type="entry name" value="RNASE_T2_2"/>
    <property type="match status" value="1"/>
</dbReference>
<gene>
    <name evidence="4" type="primary">105312007</name>
</gene>
<feature type="signal peptide" evidence="3">
    <location>
        <begin position="1"/>
        <end position="19"/>
    </location>
</feature>
<dbReference type="KEGG" id="aqu:105312007"/>
<dbReference type="GO" id="GO:0003723">
    <property type="term" value="F:RNA binding"/>
    <property type="evidence" value="ECO:0007669"/>
    <property type="project" value="InterPro"/>
</dbReference>
<dbReference type="EnsemblMetazoa" id="Aqu2.1.44236_001">
    <property type="protein sequence ID" value="Aqu2.1.44236_001"/>
    <property type="gene ID" value="Aqu2.1.44236"/>
</dbReference>
<proteinExistence type="inferred from homology"/>
<dbReference type="OrthoDB" id="435754at2759"/>
<dbReference type="PANTHER" id="PTHR11240:SF22">
    <property type="entry name" value="RIBONUCLEASE T2"/>
    <property type="match status" value="1"/>
</dbReference>
<dbReference type="InParanoid" id="A0A1X7VWJ4"/>
<dbReference type="SUPFAM" id="SSF55895">
    <property type="entry name" value="Ribonuclease Rh-like"/>
    <property type="match status" value="1"/>
</dbReference>
<dbReference type="GO" id="GO:0005576">
    <property type="term" value="C:extracellular region"/>
    <property type="evidence" value="ECO:0007669"/>
    <property type="project" value="TreeGrafter"/>
</dbReference>
<dbReference type="Pfam" id="PF00445">
    <property type="entry name" value="Ribonuclease_T2"/>
    <property type="match status" value="1"/>
</dbReference>
<dbReference type="InterPro" id="IPR036430">
    <property type="entry name" value="RNase_T2-like_sf"/>
</dbReference>
<evidence type="ECO:0000256" key="3">
    <source>
        <dbReference type="SAM" id="SignalP"/>
    </source>
</evidence>
<name>A0A1X7VWJ4_AMPQE</name>
<dbReference type="AlphaFoldDB" id="A0A1X7VWJ4"/>
<dbReference type="GO" id="GO:0033897">
    <property type="term" value="F:ribonuclease T2 activity"/>
    <property type="evidence" value="ECO:0007669"/>
    <property type="project" value="InterPro"/>
</dbReference>
<dbReference type="EnsemblMetazoa" id="XM_019994443.1">
    <property type="protein sequence ID" value="XP_019850002.1"/>
    <property type="gene ID" value="LOC105312007"/>
</dbReference>
<reference evidence="5" key="1">
    <citation type="journal article" date="2010" name="Nature">
        <title>The Amphimedon queenslandica genome and the evolution of animal complexity.</title>
        <authorList>
            <person name="Srivastava M."/>
            <person name="Simakov O."/>
            <person name="Chapman J."/>
            <person name="Fahey B."/>
            <person name="Gauthier M.E."/>
            <person name="Mitros T."/>
            <person name="Richards G.S."/>
            <person name="Conaco C."/>
            <person name="Dacre M."/>
            <person name="Hellsten U."/>
            <person name="Larroux C."/>
            <person name="Putnam N.H."/>
            <person name="Stanke M."/>
            <person name="Adamska M."/>
            <person name="Darling A."/>
            <person name="Degnan S.M."/>
            <person name="Oakley T.H."/>
            <person name="Plachetzki D.C."/>
            <person name="Zhai Y."/>
            <person name="Adamski M."/>
            <person name="Calcino A."/>
            <person name="Cummins S.F."/>
            <person name="Goodstein D.M."/>
            <person name="Harris C."/>
            <person name="Jackson D.J."/>
            <person name="Leys S.P."/>
            <person name="Shu S."/>
            <person name="Woodcroft B.J."/>
            <person name="Vervoort M."/>
            <person name="Kosik K.S."/>
            <person name="Manning G."/>
            <person name="Degnan B.M."/>
            <person name="Rokhsar D.S."/>
        </authorList>
    </citation>
    <scope>NUCLEOTIDE SEQUENCE [LARGE SCALE GENOMIC DNA]</scope>
</reference>
<sequence>MAVFVMIVLLASFVTSIRSHSCHHACKSSNETRMMSYQDQGDNIYSLVLEQPQGLNYANPKKFISNKTQGAPAWTIHGLWLSQNGESKNCCTTLGPLDLNNISEDVHSEMKTLWMSLTKRKDKGFWSHEWCKHGNCVANTLTSKDNPTNAYFSQTLELYHKHDVKEILDKNGITPGNPYKGTEIIDAIRDEINVTPQIFCDRSKDQGQQVLIELMLCFSGTDLTPADCPEGIGYGRNEECGDKVMYYPTKFQQD</sequence>
<feature type="chain" id="PRO_5011987723" evidence="3">
    <location>
        <begin position="20"/>
        <end position="254"/>
    </location>
</feature>
<dbReference type="InterPro" id="IPR001568">
    <property type="entry name" value="RNase_T2-like"/>
</dbReference>
<comment type="similarity">
    <text evidence="1 2">Belongs to the RNase T2 family.</text>
</comment>
<dbReference type="Proteomes" id="UP000007879">
    <property type="component" value="Unassembled WGS sequence"/>
</dbReference>
<dbReference type="Gene3D" id="3.90.730.10">
    <property type="entry name" value="Ribonuclease T2-like"/>
    <property type="match status" value="1"/>
</dbReference>
<accession>A0A1X7VWJ4</accession>
<evidence type="ECO:0000313" key="5">
    <source>
        <dbReference type="Proteomes" id="UP000007879"/>
    </source>
</evidence>
<evidence type="ECO:0000256" key="1">
    <source>
        <dbReference type="ARBA" id="ARBA00007469"/>
    </source>
</evidence>
<protein>
    <submittedName>
        <fullName evidence="4">Uncharacterized protein</fullName>
    </submittedName>
</protein>
<dbReference type="PANTHER" id="PTHR11240">
    <property type="entry name" value="RIBONUCLEASE T2"/>
    <property type="match status" value="1"/>
</dbReference>